<dbReference type="GO" id="GO:0005886">
    <property type="term" value="C:plasma membrane"/>
    <property type="evidence" value="ECO:0007669"/>
    <property type="project" value="UniProtKB-SubCell"/>
</dbReference>
<reference evidence="3" key="1">
    <citation type="submission" date="2016-10" db="EMBL/GenBank/DDBJ databases">
        <authorList>
            <person name="Varghese N."/>
            <person name="Submissions S."/>
        </authorList>
    </citation>
    <scope>NUCLEOTIDE SEQUENCE [LARGE SCALE GENOMIC DNA]</scope>
    <source>
        <strain evidence="3">CGMCC 4.2126</strain>
    </source>
</reference>
<dbReference type="RefSeq" id="WP_093891261.1">
    <property type="nucleotide sequence ID" value="NZ_FOQY01000038.1"/>
</dbReference>
<keyword evidence="1" id="KW-0812">Transmembrane</keyword>
<feature type="transmembrane region" description="Helical" evidence="1">
    <location>
        <begin position="106"/>
        <end position="129"/>
    </location>
</feature>
<dbReference type="GO" id="GO:0140359">
    <property type="term" value="F:ABC-type transporter activity"/>
    <property type="evidence" value="ECO:0007669"/>
    <property type="project" value="InterPro"/>
</dbReference>
<protein>
    <submittedName>
        <fullName evidence="2">ABC-2 family transporter protein</fullName>
    </submittedName>
</protein>
<keyword evidence="1" id="KW-1133">Transmembrane helix</keyword>
<feature type="transmembrane region" description="Helical" evidence="1">
    <location>
        <begin position="20"/>
        <end position="40"/>
    </location>
</feature>
<evidence type="ECO:0000313" key="2">
    <source>
        <dbReference type="EMBL" id="SFK85959.1"/>
    </source>
</evidence>
<feature type="transmembrane region" description="Helical" evidence="1">
    <location>
        <begin position="183"/>
        <end position="205"/>
    </location>
</feature>
<evidence type="ECO:0000256" key="1">
    <source>
        <dbReference type="SAM" id="Phobius"/>
    </source>
</evidence>
<organism evidence="2 3">
    <name type="scientific">Streptosporangium canum</name>
    <dbReference type="NCBI Taxonomy" id="324952"/>
    <lineage>
        <taxon>Bacteria</taxon>
        <taxon>Bacillati</taxon>
        <taxon>Actinomycetota</taxon>
        <taxon>Actinomycetes</taxon>
        <taxon>Streptosporangiales</taxon>
        <taxon>Streptosporangiaceae</taxon>
        <taxon>Streptosporangium</taxon>
    </lineage>
</organism>
<feature type="transmembrane region" description="Helical" evidence="1">
    <location>
        <begin position="149"/>
        <end position="171"/>
    </location>
</feature>
<keyword evidence="3" id="KW-1185">Reference proteome</keyword>
<feature type="transmembrane region" description="Helical" evidence="1">
    <location>
        <begin position="60"/>
        <end position="79"/>
    </location>
</feature>
<dbReference type="Proteomes" id="UP000199111">
    <property type="component" value="Unassembled WGS sequence"/>
</dbReference>
<sequence length="264" mass="27253">MRRLVKAEFRRLFTTALWRWGPLAAVVCGGVLVGLATLVGPENFEPSMPGVRTEEGVRTVLSLTGLTVIVPALFGATAVTSEYRHKTITFTFLFAPRRQTVLAAKLLTYAVAGAAYGLVVTASAAAGLYGGAALRGVSVGAGPGTVAELLLRLAAAMTVYTMLGVGIGALLRNQTAALAALGLYLYMVEHALALIPGVNLIYPYLPGGATAALTNFNLISQAAAEISVSSARLLPPVLGALVLAAYAVTATALAIGVPMRRDVT</sequence>
<proteinExistence type="predicted"/>
<dbReference type="GeneID" id="96302724"/>
<dbReference type="EMBL" id="FOQY01000038">
    <property type="protein sequence ID" value="SFK85959.1"/>
    <property type="molecule type" value="Genomic_DNA"/>
</dbReference>
<name>A0A1I4CZU3_9ACTN</name>
<accession>A0A1I4CZU3</accession>
<keyword evidence="1" id="KW-0472">Membrane</keyword>
<evidence type="ECO:0000313" key="3">
    <source>
        <dbReference type="Proteomes" id="UP000199111"/>
    </source>
</evidence>
<feature type="transmembrane region" description="Helical" evidence="1">
    <location>
        <begin position="237"/>
        <end position="257"/>
    </location>
</feature>
<dbReference type="AlphaFoldDB" id="A0A1I4CZU3"/>
<gene>
    <name evidence="2" type="ORF">SAMN05216275_13828</name>
</gene>